<gene>
    <name evidence="1" type="ORF">LQG66_20585</name>
</gene>
<evidence type="ECO:0000313" key="1">
    <source>
        <dbReference type="EMBL" id="UFZ01719.1"/>
    </source>
</evidence>
<dbReference type="Proteomes" id="UP001431010">
    <property type="component" value="Chromosome"/>
</dbReference>
<dbReference type="EMBL" id="CP088156">
    <property type="protein sequence ID" value="UFZ01719.1"/>
    <property type="molecule type" value="Genomic_DNA"/>
</dbReference>
<sequence length="118" mass="13356">MTIYICNMLGPISTTYRFQDGDMITRVTRESLAYVHRGVSTEVLFWYNGAGAFEYSMPASLPPEERDEFLEKLERYCRNKRNTAGSSRAVVERNATAGRCVSGKPRAMHERSIPGMPV</sequence>
<protein>
    <recommendedName>
        <fullName evidence="3">KTSC domain-containing protein</fullName>
    </recommendedName>
</protein>
<organism evidence="1 2">
    <name type="scientific">Bradyrhizobium ontarionense</name>
    <dbReference type="NCBI Taxonomy" id="2898149"/>
    <lineage>
        <taxon>Bacteria</taxon>
        <taxon>Pseudomonadati</taxon>
        <taxon>Pseudomonadota</taxon>
        <taxon>Alphaproteobacteria</taxon>
        <taxon>Hyphomicrobiales</taxon>
        <taxon>Nitrobacteraceae</taxon>
        <taxon>Bradyrhizobium</taxon>
    </lineage>
</organism>
<proteinExistence type="predicted"/>
<name>A0ABY3R349_9BRAD</name>
<accession>A0ABY3R349</accession>
<keyword evidence="2" id="KW-1185">Reference proteome</keyword>
<evidence type="ECO:0000313" key="2">
    <source>
        <dbReference type="Proteomes" id="UP001431010"/>
    </source>
</evidence>
<reference evidence="1" key="1">
    <citation type="journal article" date="2024" name="Antonie Van Leeuwenhoek">
        <title>Bradyrhizobium ontarionense sp. nov., a novel bacterial symbiont isolated from Aeschynomene indica (Indian jointvetch), harbours photosynthesis, nitrogen fixation and nitrous oxide (N2O) reductase genes.</title>
        <authorList>
            <person name="Bromfield E.S.P."/>
            <person name="Cloutier S."/>
        </authorList>
    </citation>
    <scope>NUCLEOTIDE SEQUENCE</scope>
    <source>
        <strain evidence="1">A19</strain>
    </source>
</reference>
<dbReference type="RefSeq" id="WP_231317513.1">
    <property type="nucleotide sequence ID" value="NZ_CP088156.1"/>
</dbReference>
<evidence type="ECO:0008006" key="3">
    <source>
        <dbReference type="Google" id="ProtNLM"/>
    </source>
</evidence>